<dbReference type="Proteomes" id="UP000299102">
    <property type="component" value="Unassembled WGS sequence"/>
</dbReference>
<feature type="region of interest" description="Disordered" evidence="1">
    <location>
        <begin position="1"/>
        <end position="33"/>
    </location>
</feature>
<gene>
    <name evidence="2" type="ORF">EVAR_7375_1</name>
</gene>
<sequence length="108" mass="11750">MLDVGCGLEAEVENGPPQPSAGSSTPDEIGPAPHKCLLRLFHNLRAASNSVTRVPLATTMSGTTGHDDVGYHWPRRCRVARWSCEEREGTGRRRGEGCATQTSSRFRT</sequence>
<evidence type="ECO:0000313" key="2">
    <source>
        <dbReference type="EMBL" id="GBP34324.1"/>
    </source>
</evidence>
<evidence type="ECO:0000313" key="3">
    <source>
        <dbReference type="Proteomes" id="UP000299102"/>
    </source>
</evidence>
<feature type="compositionally biased region" description="Polar residues" evidence="1">
    <location>
        <begin position="99"/>
        <end position="108"/>
    </location>
</feature>
<dbReference type="EMBL" id="BGZK01000287">
    <property type="protein sequence ID" value="GBP34324.1"/>
    <property type="molecule type" value="Genomic_DNA"/>
</dbReference>
<accession>A0A4C1V8I3</accession>
<reference evidence="2 3" key="1">
    <citation type="journal article" date="2019" name="Commun. Biol.">
        <title>The bagworm genome reveals a unique fibroin gene that provides high tensile strength.</title>
        <authorList>
            <person name="Kono N."/>
            <person name="Nakamura H."/>
            <person name="Ohtoshi R."/>
            <person name="Tomita M."/>
            <person name="Numata K."/>
            <person name="Arakawa K."/>
        </authorList>
    </citation>
    <scope>NUCLEOTIDE SEQUENCE [LARGE SCALE GENOMIC DNA]</scope>
</reference>
<evidence type="ECO:0000256" key="1">
    <source>
        <dbReference type="SAM" id="MobiDB-lite"/>
    </source>
</evidence>
<dbReference type="AlphaFoldDB" id="A0A4C1V8I3"/>
<feature type="region of interest" description="Disordered" evidence="1">
    <location>
        <begin position="88"/>
        <end position="108"/>
    </location>
</feature>
<keyword evidence="3" id="KW-1185">Reference proteome</keyword>
<comment type="caution">
    <text evidence="2">The sequence shown here is derived from an EMBL/GenBank/DDBJ whole genome shotgun (WGS) entry which is preliminary data.</text>
</comment>
<proteinExistence type="predicted"/>
<protein>
    <submittedName>
        <fullName evidence="2">Uncharacterized protein</fullName>
    </submittedName>
</protein>
<organism evidence="2 3">
    <name type="scientific">Eumeta variegata</name>
    <name type="common">Bagworm moth</name>
    <name type="synonym">Eumeta japonica</name>
    <dbReference type="NCBI Taxonomy" id="151549"/>
    <lineage>
        <taxon>Eukaryota</taxon>
        <taxon>Metazoa</taxon>
        <taxon>Ecdysozoa</taxon>
        <taxon>Arthropoda</taxon>
        <taxon>Hexapoda</taxon>
        <taxon>Insecta</taxon>
        <taxon>Pterygota</taxon>
        <taxon>Neoptera</taxon>
        <taxon>Endopterygota</taxon>
        <taxon>Lepidoptera</taxon>
        <taxon>Glossata</taxon>
        <taxon>Ditrysia</taxon>
        <taxon>Tineoidea</taxon>
        <taxon>Psychidae</taxon>
        <taxon>Oiketicinae</taxon>
        <taxon>Eumeta</taxon>
    </lineage>
</organism>
<name>A0A4C1V8I3_EUMVA</name>